<feature type="chain" id="PRO_5042680700" evidence="1">
    <location>
        <begin position="29"/>
        <end position="117"/>
    </location>
</feature>
<evidence type="ECO:0000313" key="4">
    <source>
        <dbReference type="EMBL" id="MDK8602773.1"/>
    </source>
</evidence>
<dbReference type="STRING" id="59561.AQZ59_00002"/>
<reference evidence="3 5" key="1">
    <citation type="submission" date="2015-11" db="EMBL/GenBank/DDBJ databases">
        <title>Draft Genome Sequence of the Type Strain Trueperella bernardiae LCDC 89-0504T, Isolated from Blood Culture.</title>
        <authorList>
            <person name="Bernier A.-M."/>
            <person name="Bernard K."/>
        </authorList>
    </citation>
    <scope>NUCLEOTIDE SEQUENCE [LARGE SCALE GENOMIC DNA]</scope>
    <source>
        <strain evidence="3 5">LCDC 89-0504</strain>
    </source>
</reference>
<evidence type="ECO:0000313" key="3">
    <source>
        <dbReference type="EMBL" id="KTF04702.1"/>
    </source>
</evidence>
<evidence type="ECO:0000259" key="2">
    <source>
        <dbReference type="Pfam" id="PF03724"/>
    </source>
</evidence>
<dbReference type="PATRIC" id="fig|59561.3.peg.2"/>
<accession>A0A0W1KMA3</accession>
<proteinExistence type="predicted"/>
<dbReference type="EMBL" id="JASPDQ010000038">
    <property type="protein sequence ID" value="MDK8602773.1"/>
    <property type="molecule type" value="Genomic_DNA"/>
</dbReference>
<keyword evidence="5" id="KW-1185">Reference proteome</keyword>
<dbReference type="Gene3D" id="2.40.128.270">
    <property type="match status" value="1"/>
</dbReference>
<dbReference type="PROSITE" id="PS51257">
    <property type="entry name" value="PROKAR_LIPOPROTEIN"/>
    <property type="match status" value="1"/>
</dbReference>
<keyword evidence="1" id="KW-0732">Signal</keyword>
<dbReference type="InterPro" id="IPR005184">
    <property type="entry name" value="DUF306_Meta_HslJ"/>
</dbReference>
<dbReference type="EMBL" id="LNIZ01000001">
    <property type="protein sequence ID" value="KTF04702.1"/>
    <property type="molecule type" value="Genomic_DNA"/>
</dbReference>
<feature type="signal peptide" evidence="1">
    <location>
        <begin position="1"/>
        <end position="28"/>
    </location>
</feature>
<sequence length="117" mass="12243">MRRGRRLGFIIGAALLMAGCSTQGGASAVGTWTDAENEAVYLELADDGTLSGSDGCNDMGGHWSAAADKIQFTEVFATLKYCEGVDTWLADVSSATVDGDEMSVYNDAGEAIGTLHR</sequence>
<comment type="caution">
    <text evidence="3">The sequence shown here is derived from an EMBL/GenBank/DDBJ whole genome shotgun (WGS) entry which is preliminary data.</text>
</comment>
<feature type="domain" description="DUF306" evidence="2">
    <location>
        <begin position="36"/>
        <end position="111"/>
    </location>
</feature>
<gene>
    <name evidence="3" type="ORF">AQZ59_00002</name>
    <name evidence="4" type="ORF">QP858_09945</name>
</gene>
<dbReference type="RefSeq" id="WP_062611962.1">
    <property type="nucleotide sequence ID" value="NZ_CALTZF010000006.1"/>
</dbReference>
<protein>
    <submittedName>
        <fullName evidence="3">META domain protein</fullName>
    </submittedName>
    <submittedName>
        <fullName evidence="4">META domain-containing protein</fullName>
    </submittedName>
</protein>
<dbReference type="AlphaFoldDB" id="A0A0W1KMA3"/>
<dbReference type="InterPro" id="IPR038670">
    <property type="entry name" value="HslJ-like_sf"/>
</dbReference>
<dbReference type="Proteomes" id="UP001225576">
    <property type="component" value="Unassembled WGS sequence"/>
</dbReference>
<evidence type="ECO:0000256" key="1">
    <source>
        <dbReference type="SAM" id="SignalP"/>
    </source>
</evidence>
<dbReference type="Proteomes" id="UP000054404">
    <property type="component" value="Unassembled WGS sequence"/>
</dbReference>
<organism evidence="3 5">
    <name type="scientific">Trueperella bernardiae</name>
    <dbReference type="NCBI Taxonomy" id="59561"/>
    <lineage>
        <taxon>Bacteria</taxon>
        <taxon>Bacillati</taxon>
        <taxon>Actinomycetota</taxon>
        <taxon>Actinomycetes</taxon>
        <taxon>Actinomycetales</taxon>
        <taxon>Actinomycetaceae</taxon>
        <taxon>Trueperella</taxon>
    </lineage>
</organism>
<reference evidence="4" key="2">
    <citation type="submission" date="2023-05" db="EMBL/GenBank/DDBJ databases">
        <title>Genomic Catalog of Human Bladder Bacteria.</title>
        <authorList>
            <person name="Du J."/>
        </authorList>
    </citation>
    <scope>NUCLEOTIDE SEQUENCE</scope>
    <source>
        <strain evidence="4">UMB1304A</strain>
    </source>
</reference>
<dbReference type="OrthoDB" id="4990393at2"/>
<name>A0A0W1KMA3_9ACTO</name>
<dbReference type="Pfam" id="PF03724">
    <property type="entry name" value="META"/>
    <property type="match status" value="1"/>
</dbReference>
<evidence type="ECO:0000313" key="5">
    <source>
        <dbReference type="Proteomes" id="UP000054404"/>
    </source>
</evidence>